<dbReference type="Gene3D" id="3.30.300.30">
    <property type="match status" value="1"/>
</dbReference>
<protein>
    <submittedName>
        <fullName evidence="5">AMP-binding protein</fullName>
    </submittedName>
</protein>
<evidence type="ECO:0000259" key="4">
    <source>
        <dbReference type="Pfam" id="PF13193"/>
    </source>
</evidence>
<evidence type="ECO:0000256" key="1">
    <source>
        <dbReference type="ARBA" id="ARBA00006432"/>
    </source>
</evidence>
<dbReference type="InterPro" id="IPR045851">
    <property type="entry name" value="AMP-bd_C_sf"/>
</dbReference>
<comment type="similarity">
    <text evidence="1">Belongs to the ATP-dependent AMP-binding enzyme family.</text>
</comment>
<dbReference type="SUPFAM" id="SSF56801">
    <property type="entry name" value="Acetyl-CoA synthetase-like"/>
    <property type="match status" value="1"/>
</dbReference>
<dbReference type="PROSITE" id="PS00455">
    <property type="entry name" value="AMP_BINDING"/>
    <property type="match status" value="1"/>
</dbReference>
<evidence type="ECO:0000313" key="6">
    <source>
        <dbReference type="Proteomes" id="UP001059380"/>
    </source>
</evidence>
<dbReference type="InterPro" id="IPR025110">
    <property type="entry name" value="AMP-bd_C"/>
</dbReference>
<dbReference type="GO" id="GO:0031956">
    <property type="term" value="F:medium-chain fatty acid-CoA ligase activity"/>
    <property type="evidence" value="ECO:0007669"/>
    <property type="project" value="TreeGrafter"/>
</dbReference>
<dbReference type="RefSeq" id="WP_260793664.1">
    <property type="nucleotide sequence ID" value="NZ_CP093313.1"/>
</dbReference>
<evidence type="ECO:0000259" key="3">
    <source>
        <dbReference type="Pfam" id="PF00501"/>
    </source>
</evidence>
<reference evidence="5" key="1">
    <citation type="submission" date="2021-04" db="EMBL/GenBank/DDBJ databases">
        <title>Phylogenetic analysis of Acidobacteriaceae.</title>
        <authorList>
            <person name="Qiu L."/>
            <person name="Zhang Q."/>
        </authorList>
    </citation>
    <scope>NUCLEOTIDE SEQUENCE</scope>
    <source>
        <strain evidence="5">DSM 25168</strain>
    </source>
</reference>
<dbReference type="CDD" id="cd05917">
    <property type="entry name" value="FACL_like_2"/>
    <property type="match status" value="1"/>
</dbReference>
<dbReference type="Proteomes" id="UP001059380">
    <property type="component" value="Chromosome"/>
</dbReference>
<dbReference type="PANTHER" id="PTHR43201">
    <property type="entry name" value="ACYL-COA SYNTHETASE"/>
    <property type="match status" value="1"/>
</dbReference>
<dbReference type="FunFam" id="3.30.300.30:FF:000008">
    <property type="entry name" value="2,3-dihydroxybenzoate-AMP ligase"/>
    <property type="match status" value="1"/>
</dbReference>
<evidence type="ECO:0000313" key="5">
    <source>
        <dbReference type="EMBL" id="UWZ84160.1"/>
    </source>
</evidence>
<dbReference type="EMBL" id="CP093313">
    <property type="protein sequence ID" value="UWZ84160.1"/>
    <property type="molecule type" value="Genomic_DNA"/>
</dbReference>
<gene>
    <name evidence="5" type="ORF">MOP44_26855</name>
</gene>
<feature type="domain" description="AMP-binding enzyme C-terminal" evidence="4">
    <location>
        <begin position="450"/>
        <end position="525"/>
    </location>
</feature>
<keyword evidence="2" id="KW-0436">Ligase</keyword>
<organism evidence="5 6">
    <name type="scientific">Occallatibacter riparius</name>
    <dbReference type="NCBI Taxonomy" id="1002689"/>
    <lineage>
        <taxon>Bacteria</taxon>
        <taxon>Pseudomonadati</taxon>
        <taxon>Acidobacteriota</taxon>
        <taxon>Terriglobia</taxon>
        <taxon>Terriglobales</taxon>
        <taxon>Acidobacteriaceae</taxon>
        <taxon>Occallatibacter</taxon>
    </lineage>
</organism>
<dbReference type="PANTHER" id="PTHR43201:SF5">
    <property type="entry name" value="MEDIUM-CHAIN ACYL-COA LIGASE ACSF2, MITOCHONDRIAL"/>
    <property type="match status" value="1"/>
</dbReference>
<dbReference type="InterPro" id="IPR042099">
    <property type="entry name" value="ANL_N_sf"/>
</dbReference>
<feature type="domain" description="AMP-dependent synthetase/ligase" evidence="3">
    <location>
        <begin position="34"/>
        <end position="398"/>
    </location>
</feature>
<dbReference type="InterPro" id="IPR020845">
    <property type="entry name" value="AMP-binding_CS"/>
</dbReference>
<dbReference type="Gene3D" id="3.40.50.12780">
    <property type="entry name" value="N-terminal domain of ligase-like"/>
    <property type="match status" value="1"/>
</dbReference>
<evidence type="ECO:0000256" key="2">
    <source>
        <dbReference type="ARBA" id="ARBA00022598"/>
    </source>
</evidence>
<sequence>MASISMALEGRVAAMSETRGPARPLLGLTIGDLLRRNAQRWPDRPAVVSRHQDARMTWGELSEAADRVARGLWSLGIRQGDRVGIWSTNCIEWIMMHMGCARAGAALVNVNPAYRSHELSFTLQRSRMKALFLWHRDKRADYAEILDRARHGLDLELQHTIFFDGPEWPALLDAEGRLPDRVAVDDVANIQYTSGTTGHPKGVMLTHHNVVNNGQFLAHGFHYTEQDKIVVPVPLFHCFGCVIGTMSVVNSGAAIVLPNWTFDAKATLEAVHHERATSLYGVPAMYVAEFGVPEFASYDLTGLRTGMMSGAPCPIELMKRVLNEMHIRELVIAYGQTETSPVVTMSDAGDSIEVRVNTVGRAMPQTGIKVMSAATGETLPRGEQGEICVSGYALMKGYDGDEEGTAKVIQADGWLRTGDLGVMREDGCLRITGRSRDVIIRGGENIYPREVEEFLYTHPKVGEVQVVGIPHERLGEIVVAWVRLRPGAEATEEEIRAWCEGQIAYYKIPEHIRFVTEFPATLSGKIQKYKMREFEIEARGLQDVAKTATA</sequence>
<dbReference type="GO" id="GO:0006631">
    <property type="term" value="P:fatty acid metabolic process"/>
    <property type="evidence" value="ECO:0007669"/>
    <property type="project" value="TreeGrafter"/>
</dbReference>
<keyword evidence="6" id="KW-1185">Reference proteome</keyword>
<dbReference type="Pfam" id="PF00501">
    <property type="entry name" value="AMP-binding"/>
    <property type="match status" value="1"/>
</dbReference>
<accession>A0A9J7BN59</accession>
<dbReference type="KEGG" id="orp:MOP44_26855"/>
<dbReference type="InterPro" id="IPR000873">
    <property type="entry name" value="AMP-dep_synth/lig_dom"/>
</dbReference>
<dbReference type="FunFam" id="3.40.50.12780:FF:000003">
    <property type="entry name" value="Long-chain-fatty-acid--CoA ligase FadD"/>
    <property type="match status" value="1"/>
</dbReference>
<dbReference type="AlphaFoldDB" id="A0A9J7BN59"/>
<name>A0A9J7BN59_9BACT</name>
<proteinExistence type="inferred from homology"/>
<dbReference type="Pfam" id="PF13193">
    <property type="entry name" value="AMP-binding_C"/>
    <property type="match status" value="1"/>
</dbReference>